<protein>
    <submittedName>
        <fullName evidence="2">Uncharacterized protein</fullName>
    </submittedName>
</protein>
<feature type="compositionally biased region" description="Basic and acidic residues" evidence="1">
    <location>
        <begin position="1"/>
        <end position="10"/>
    </location>
</feature>
<keyword evidence="3" id="KW-1185">Reference proteome</keyword>
<reference evidence="2 3" key="1">
    <citation type="submission" date="2019-12" db="EMBL/GenBank/DDBJ databases">
        <title>Complete Genome Sequence of a Quorum-Sensing Bacterium,Rhodobacteraceae bacterium C31, Isolated from a marine microalgae symbiotic bacteria.</title>
        <authorList>
            <person name="Zhang Y."/>
        </authorList>
    </citation>
    <scope>NUCLEOTIDE SEQUENCE [LARGE SCALE GENOMIC DNA]</scope>
    <source>
        <strain evidence="2 3">C31</strain>
    </source>
</reference>
<gene>
    <name evidence="2" type="ORF">GQA70_08545</name>
</gene>
<feature type="region of interest" description="Disordered" evidence="1">
    <location>
        <begin position="1"/>
        <end position="21"/>
    </location>
</feature>
<name>A0ABX7F976_9RHOB</name>
<evidence type="ECO:0000313" key="2">
    <source>
        <dbReference type="EMBL" id="QRF66352.1"/>
    </source>
</evidence>
<dbReference type="Proteomes" id="UP000596387">
    <property type="component" value="Chromosome"/>
</dbReference>
<evidence type="ECO:0000313" key="3">
    <source>
        <dbReference type="Proteomes" id="UP000596387"/>
    </source>
</evidence>
<sequence length="144" mass="16237">MNAMTKERAAAPHITPEPSDPYKLHSLEKLLSVFDAGTFHDSFMRDHRDLLQDLQDHREEYGHKGCKGEFTLRVSYVVRESGDVHMVAERKFKGPQKPASQSSAFINQSGMLTLYNPLLAQMQRPVRDASETYDAETGEIIDAG</sequence>
<proteinExistence type="predicted"/>
<accession>A0ABX7F976</accession>
<evidence type="ECO:0000256" key="1">
    <source>
        <dbReference type="SAM" id="MobiDB-lite"/>
    </source>
</evidence>
<organism evidence="2 3">
    <name type="scientific">Ponticoccus alexandrii</name>
    <dbReference type="NCBI Taxonomy" id="1943633"/>
    <lineage>
        <taxon>Bacteria</taxon>
        <taxon>Pseudomonadati</taxon>
        <taxon>Pseudomonadota</taxon>
        <taxon>Alphaproteobacteria</taxon>
        <taxon>Rhodobacterales</taxon>
        <taxon>Roseobacteraceae</taxon>
        <taxon>Ponticoccus</taxon>
    </lineage>
</organism>
<dbReference type="EMBL" id="CP047166">
    <property type="protein sequence ID" value="QRF66352.1"/>
    <property type="molecule type" value="Genomic_DNA"/>
</dbReference>
<dbReference type="RefSeq" id="WP_023848235.1">
    <property type="nucleotide sequence ID" value="NZ_CP047166.1"/>
</dbReference>